<proteinExistence type="predicted"/>
<dbReference type="OrthoDB" id="1846498at2"/>
<dbReference type="EMBL" id="VCIA01000001">
    <property type="protein sequence ID" value="TMN21834.1"/>
    <property type="molecule type" value="Genomic_DNA"/>
</dbReference>
<name>A0A5S3QIU0_9BACI</name>
<evidence type="ECO:0000313" key="2">
    <source>
        <dbReference type="Proteomes" id="UP000306980"/>
    </source>
</evidence>
<accession>A0A5S3QIU0</accession>
<evidence type="ECO:0000313" key="1">
    <source>
        <dbReference type="EMBL" id="TMN21834.1"/>
    </source>
</evidence>
<gene>
    <name evidence="1" type="ORF">FFL34_06690</name>
</gene>
<reference evidence="1 2" key="1">
    <citation type="submission" date="2019-05" db="EMBL/GenBank/DDBJ databases">
        <title>Genomic analysis of Lentibacillus sp. NKC220-2.</title>
        <authorList>
            <person name="Oh Y.J."/>
        </authorList>
    </citation>
    <scope>NUCLEOTIDE SEQUENCE [LARGE SCALE GENOMIC DNA]</scope>
    <source>
        <strain evidence="1 2">NKC220-2</strain>
    </source>
</reference>
<dbReference type="AlphaFoldDB" id="A0A5S3QIU0"/>
<protein>
    <recommendedName>
        <fullName evidence="3">Zinc finger CGNR domain-containing protein</fullName>
    </recommendedName>
</protein>
<sequence length="385" mass="45100">MTNYLNAKENSLLTKHTDYELSGNAIYASSEEVEYYNPFAQIKDSLLEYILGKNKDYVDADFDLHTLFLNLNYNNPDQIYRFVQHFGLLYNPIFMDKELQESLISEYGIKQLRYRTGIFSHVYSENESLLMSEINNRPIYLKEFQEEIERLRMVIELYMAIQAQDITILSRNTRFMLFLENHYKHPVLNPFQELLQHSKMKANVQAVLANIDGFSVNKRDYTKQQLEEIIESTESVYKNIQQLGLEDLIIEMCIVYLEANIETALKGVSPKISFNDDGSSQQTWVFSGLLPAIYFMIHQDFISGKPFKRCHNPNCNNLFTPKPKHKIHCSNMCQSRAKTARLKLKKKDEALKLYKEGLSIDEIANKIKMERGRVSGWINKYNKDR</sequence>
<comment type="caution">
    <text evidence="1">The sequence shown here is derived from an EMBL/GenBank/DDBJ whole genome shotgun (WGS) entry which is preliminary data.</text>
</comment>
<evidence type="ECO:0008006" key="3">
    <source>
        <dbReference type="Google" id="ProtNLM"/>
    </source>
</evidence>
<dbReference type="Gene3D" id="1.10.10.60">
    <property type="entry name" value="Homeodomain-like"/>
    <property type="match status" value="1"/>
</dbReference>
<dbReference type="Proteomes" id="UP000306980">
    <property type="component" value="Unassembled WGS sequence"/>
</dbReference>
<organism evidence="1 2">
    <name type="scientific">Lentibacillus cibarius</name>
    <dbReference type="NCBI Taxonomy" id="2583219"/>
    <lineage>
        <taxon>Bacteria</taxon>
        <taxon>Bacillati</taxon>
        <taxon>Bacillota</taxon>
        <taxon>Bacilli</taxon>
        <taxon>Bacillales</taxon>
        <taxon>Bacillaceae</taxon>
        <taxon>Lentibacillus</taxon>
    </lineage>
</organism>
<dbReference type="RefSeq" id="WP_138602627.1">
    <property type="nucleotide sequence ID" value="NZ_VCIA01000001.1"/>
</dbReference>